<dbReference type="AlphaFoldDB" id="A0A1M5LLC5"/>
<sequence>MKKYSKEESNSQTIDSKYIQQHLANERTFLAWIRTAIAIIGLGFLVTNLHYSLVDTRKSEITDLFASIIGYASIVIGIITIILASISYLKKLKTINNQSFQSTTITLVSVGVLVILIGIIFAGYIAVL</sequence>
<organism evidence="8 9">
    <name type="scientific">Ornithinibacillus halophilus</name>
    <dbReference type="NCBI Taxonomy" id="930117"/>
    <lineage>
        <taxon>Bacteria</taxon>
        <taxon>Bacillati</taxon>
        <taxon>Bacillota</taxon>
        <taxon>Bacilli</taxon>
        <taxon>Bacillales</taxon>
        <taxon>Bacillaceae</taxon>
        <taxon>Ornithinibacillus</taxon>
    </lineage>
</organism>
<feature type="transmembrane region" description="Helical" evidence="6">
    <location>
        <begin position="29"/>
        <end position="52"/>
    </location>
</feature>
<dbReference type="STRING" id="930117.SAMN05216225_104821"/>
<gene>
    <name evidence="8" type="ORF">SAMN05216225_104821</name>
</gene>
<evidence type="ECO:0000313" key="8">
    <source>
        <dbReference type="EMBL" id="SHG65815.1"/>
    </source>
</evidence>
<dbReference type="GO" id="GO:0005886">
    <property type="term" value="C:plasma membrane"/>
    <property type="evidence" value="ECO:0007669"/>
    <property type="project" value="UniProtKB-SubCell"/>
</dbReference>
<dbReference type="InterPro" id="IPR003807">
    <property type="entry name" value="DUF202"/>
</dbReference>
<evidence type="ECO:0000313" key="9">
    <source>
        <dbReference type="Proteomes" id="UP000183988"/>
    </source>
</evidence>
<keyword evidence="3 6" id="KW-0812">Transmembrane</keyword>
<feature type="transmembrane region" description="Helical" evidence="6">
    <location>
        <begin position="105"/>
        <end position="127"/>
    </location>
</feature>
<protein>
    <submittedName>
        <fullName evidence="8">Putative membrane protein</fullName>
    </submittedName>
</protein>
<dbReference type="InterPro" id="IPR052053">
    <property type="entry name" value="IM_YidH-like"/>
</dbReference>
<dbReference type="Pfam" id="PF02656">
    <property type="entry name" value="DUF202"/>
    <property type="match status" value="1"/>
</dbReference>
<evidence type="ECO:0000256" key="4">
    <source>
        <dbReference type="ARBA" id="ARBA00022989"/>
    </source>
</evidence>
<accession>A0A1M5LLC5</accession>
<evidence type="ECO:0000259" key="7">
    <source>
        <dbReference type="Pfam" id="PF02656"/>
    </source>
</evidence>
<evidence type="ECO:0000256" key="1">
    <source>
        <dbReference type="ARBA" id="ARBA00004651"/>
    </source>
</evidence>
<dbReference type="PANTHER" id="PTHR34187">
    <property type="entry name" value="FGR18P"/>
    <property type="match status" value="1"/>
</dbReference>
<reference evidence="8 9" key="1">
    <citation type="submission" date="2016-11" db="EMBL/GenBank/DDBJ databases">
        <authorList>
            <person name="Jaros S."/>
            <person name="Januszkiewicz K."/>
            <person name="Wedrychowicz H."/>
        </authorList>
    </citation>
    <scope>NUCLEOTIDE SEQUENCE [LARGE SCALE GENOMIC DNA]</scope>
    <source>
        <strain evidence="8 9">IBRC-M 10683</strain>
    </source>
</reference>
<name>A0A1M5LLC5_9BACI</name>
<dbReference type="PANTHER" id="PTHR34187:SF2">
    <property type="entry name" value="DUF202 DOMAIN-CONTAINING PROTEIN"/>
    <property type="match status" value="1"/>
</dbReference>
<keyword evidence="9" id="KW-1185">Reference proteome</keyword>
<proteinExistence type="predicted"/>
<evidence type="ECO:0000256" key="2">
    <source>
        <dbReference type="ARBA" id="ARBA00022475"/>
    </source>
</evidence>
<keyword evidence="4 6" id="KW-1133">Transmembrane helix</keyword>
<dbReference type="EMBL" id="FQVW01000048">
    <property type="protein sequence ID" value="SHG65815.1"/>
    <property type="molecule type" value="Genomic_DNA"/>
</dbReference>
<evidence type="ECO:0000256" key="6">
    <source>
        <dbReference type="SAM" id="Phobius"/>
    </source>
</evidence>
<evidence type="ECO:0000256" key="3">
    <source>
        <dbReference type="ARBA" id="ARBA00022692"/>
    </source>
</evidence>
<comment type="subcellular location">
    <subcellularLocation>
        <location evidence="1">Cell membrane</location>
        <topology evidence="1">Multi-pass membrane protein</topology>
    </subcellularLocation>
</comment>
<dbReference type="OrthoDB" id="582337at2"/>
<dbReference type="Proteomes" id="UP000183988">
    <property type="component" value="Unassembled WGS sequence"/>
</dbReference>
<dbReference type="RefSeq" id="WP_072891660.1">
    <property type="nucleotide sequence ID" value="NZ_FQVW01000048.1"/>
</dbReference>
<keyword evidence="2" id="KW-1003">Cell membrane</keyword>
<evidence type="ECO:0000256" key="5">
    <source>
        <dbReference type="ARBA" id="ARBA00023136"/>
    </source>
</evidence>
<keyword evidence="5 6" id="KW-0472">Membrane</keyword>
<feature type="domain" description="DUF202" evidence="7">
    <location>
        <begin position="21"/>
        <end position="92"/>
    </location>
</feature>
<feature type="transmembrane region" description="Helical" evidence="6">
    <location>
        <begin position="64"/>
        <end position="84"/>
    </location>
</feature>